<sequence length="121" mass="14466">MCQQQLFTWERRLKQDTTKGLGSPGGCEVDEEDYEPHKTWAKTSEVTYTYDEHGRRTLYEAKELYPGTQNRFTWSYDDQGRVVAYSSYDGPRLIWVEYFTYFPDSYCRTRTWYQADGTHSH</sequence>
<dbReference type="Proteomes" id="UP000192266">
    <property type="component" value="Unassembled WGS sequence"/>
</dbReference>
<dbReference type="OrthoDB" id="1448206at2"/>
<reference evidence="1 2" key="1">
    <citation type="submission" date="2017-04" db="EMBL/GenBank/DDBJ databases">
        <authorList>
            <person name="Afonso C.L."/>
            <person name="Miller P.J."/>
            <person name="Scott M.A."/>
            <person name="Spackman E."/>
            <person name="Goraichik I."/>
            <person name="Dimitrov K.M."/>
            <person name="Suarez D.L."/>
            <person name="Swayne D.E."/>
        </authorList>
    </citation>
    <scope>NUCLEOTIDE SEQUENCE [LARGE SCALE GENOMIC DNA]</scope>
    <source>
        <strain evidence="1 2">DSM 11622</strain>
    </source>
</reference>
<evidence type="ECO:0000313" key="1">
    <source>
        <dbReference type="EMBL" id="SMB92352.1"/>
    </source>
</evidence>
<evidence type="ECO:0000313" key="2">
    <source>
        <dbReference type="Proteomes" id="UP000192266"/>
    </source>
</evidence>
<dbReference type="EMBL" id="FWWW01000058">
    <property type="protein sequence ID" value="SMB92352.1"/>
    <property type="molecule type" value="Genomic_DNA"/>
</dbReference>
<name>A0A1W1VG74_9BACT</name>
<dbReference type="RefSeq" id="WP_084444740.1">
    <property type="nucleotide sequence ID" value="NZ_FWWW01000058.1"/>
</dbReference>
<accession>A0A1W1VG74</accession>
<organism evidence="1 2">
    <name type="scientific">Hymenobacter roseosalivarius DSM 11622</name>
    <dbReference type="NCBI Taxonomy" id="645990"/>
    <lineage>
        <taxon>Bacteria</taxon>
        <taxon>Pseudomonadati</taxon>
        <taxon>Bacteroidota</taxon>
        <taxon>Cytophagia</taxon>
        <taxon>Cytophagales</taxon>
        <taxon>Hymenobacteraceae</taxon>
        <taxon>Hymenobacter</taxon>
    </lineage>
</organism>
<protein>
    <recommendedName>
        <fullName evidence="3">YD repeat protein</fullName>
    </recommendedName>
</protein>
<dbReference type="AlphaFoldDB" id="A0A1W1VG74"/>
<evidence type="ECO:0008006" key="3">
    <source>
        <dbReference type="Google" id="ProtNLM"/>
    </source>
</evidence>
<gene>
    <name evidence="1" type="ORF">SAMN00120144_2137</name>
</gene>
<keyword evidence="2" id="KW-1185">Reference proteome</keyword>
<proteinExistence type="predicted"/>